<gene>
    <name evidence="2" type="ORF">Q8P09_05595</name>
</gene>
<sequence length="158" mass="17684">MRKAFFILTGLVIVGCTTTPVATPPEPMAAIKPIPELVEPELKTSIFTYYVDPVHHSQAVSIVRGNFVWSNNCLYLIGSNRKFTTAMFPEFPKGIVKWDEATKTLNLNGRVFKMGDYIKTNGAYWPYHPNTPGGAEFEKQGDKKCLTPYVALIGTFFD</sequence>
<keyword evidence="1" id="KW-0732">Signal</keyword>
<evidence type="ECO:0000256" key="1">
    <source>
        <dbReference type="SAM" id="SignalP"/>
    </source>
</evidence>
<dbReference type="EMBL" id="JAVAJI010000007">
    <property type="protein sequence ID" value="MDP4544549.1"/>
    <property type="molecule type" value="Genomic_DNA"/>
</dbReference>
<name>A0ABT9HFK2_9GAMM</name>
<feature type="chain" id="PRO_5045762604" description="Lipoprotein" evidence="1">
    <location>
        <begin position="23"/>
        <end position="158"/>
    </location>
</feature>
<proteinExistence type="predicted"/>
<dbReference type="RefSeq" id="WP_305935644.1">
    <property type="nucleotide sequence ID" value="NZ_JAVAJI010000007.1"/>
</dbReference>
<keyword evidence="3" id="KW-1185">Reference proteome</keyword>
<evidence type="ECO:0008006" key="4">
    <source>
        <dbReference type="Google" id="ProtNLM"/>
    </source>
</evidence>
<protein>
    <recommendedName>
        <fullName evidence="4">Lipoprotein</fullName>
    </recommendedName>
</protein>
<evidence type="ECO:0000313" key="3">
    <source>
        <dbReference type="Proteomes" id="UP001228171"/>
    </source>
</evidence>
<reference evidence="2 3" key="1">
    <citation type="submission" date="2023-08" db="EMBL/GenBank/DDBJ databases">
        <authorList>
            <person name="Kumar R."/>
        </authorList>
    </citation>
    <scope>NUCLEOTIDE SEQUENCE [LARGE SCALE GENOMIC DNA]</scope>
    <source>
        <strain evidence="2 3">LUR13</strain>
    </source>
</reference>
<comment type="caution">
    <text evidence="2">The sequence shown here is derived from an EMBL/GenBank/DDBJ whole genome shotgun (WGS) entry which is preliminary data.</text>
</comment>
<evidence type="ECO:0000313" key="2">
    <source>
        <dbReference type="EMBL" id="MDP4544549.1"/>
    </source>
</evidence>
<organism evidence="2 3">
    <name type="scientific">Psychrobacter faecalis</name>
    <dbReference type="NCBI Taxonomy" id="180588"/>
    <lineage>
        <taxon>Bacteria</taxon>
        <taxon>Pseudomonadati</taxon>
        <taxon>Pseudomonadota</taxon>
        <taxon>Gammaproteobacteria</taxon>
        <taxon>Moraxellales</taxon>
        <taxon>Moraxellaceae</taxon>
        <taxon>Psychrobacter</taxon>
    </lineage>
</organism>
<feature type="signal peptide" evidence="1">
    <location>
        <begin position="1"/>
        <end position="22"/>
    </location>
</feature>
<dbReference type="Proteomes" id="UP001228171">
    <property type="component" value="Unassembled WGS sequence"/>
</dbReference>
<dbReference type="PROSITE" id="PS51257">
    <property type="entry name" value="PROKAR_LIPOPROTEIN"/>
    <property type="match status" value="1"/>
</dbReference>
<accession>A0ABT9HFK2</accession>